<dbReference type="OrthoDB" id="6264340at2759"/>
<protein>
    <recommendedName>
        <fullName evidence="15">Lysosomal protein NCU-G1</fullName>
    </recommendedName>
</protein>
<comment type="function">
    <text evidence="8">Required to protect lysosomal transporter MFSD1 from lysosomal proteolysis and for MFSD1 lysosomal localization.</text>
</comment>
<evidence type="ECO:0000256" key="10">
    <source>
        <dbReference type="ARBA" id="ARBA00044960"/>
    </source>
</evidence>
<keyword evidence="14" id="KW-1185">Reference proteome</keyword>
<gene>
    <name evidence="13" type="ORF">TRIADDRAFT_53179</name>
</gene>
<dbReference type="HOGENOM" id="CLU_040225_0_0_1"/>
<keyword evidence="3 12" id="KW-0732">Signal</keyword>
<keyword evidence="6" id="KW-0325">Glycoprotein</keyword>
<dbReference type="KEGG" id="tad:TRIADDRAFT_53179"/>
<evidence type="ECO:0008006" key="15">
    <source>
        <dbReference type="Google" id="ProtNLM"/>
    </source>
</evidence>
<dbReference type="Pfam" id="PF15065">
    <property type="entry name" value="NCU-G1"/>
    <property type="match status" value="1"/>
</dbReference>
<dbReference type="AlphaFoldDB" id="B3RNI7"/>
<evidence type="ECO:0000313" key="14">
    <source>
        <dbReference type="Proteomes" id="UP000009022"/>
    </source>
</evidence>
<keyword evidence="7" id="KW-0458">Lysosome</keyword>
<reference evidence="13 14" key="1">
    <citation type="journal article" date="2008" name="Nature">
        <title>The Trichoplax genome and the nature of placozoans.</title>
        <authorList>
            <person name="Srivastava M."/>
            <person name="Begovic E."/>
            <person name="Chapman J."/>
            <person name="Putnam N.H."/>
            <person name="Hellsten U."/>
            <person name="Kawashima T."/>
            <person name="Kuo A."/>
            <person name="Mitros T."/>
            <person name="Salamov A."/>
            <person name="Carpenter M.L."/>
            <person name="Signorovitch A.Y."/>
            <person name="Moreno M.A."/>
            <person name="Kamm K."/>
            <person name="Grimwood J."/>
            <person name="Schmutz J."/>
            <person name="Shapiro H."/>
            <person name="Grigoriev I.V."/>
            <person name="Buss L.W."/>
            <person name="Schierwater B."/>
            <person name="Dellaporta S.L."/>
            <person name="Rokhsar D.S."/>
        </authorList>
    </citation>
    <scope>NUCLEOTIDE SEQUENCE [LARGE SCALE GENOMIC DNA]</scope>
    <source>
        <strain evidence="13 14">Grell-BS-1999</strain>
    </source>
</reference>
<evidence type="ECO:0000256" key="5">
    <source>
        <dbReference type="ARBA" id="ARBA00023136"/>
    </source>
</evidence>
<evidence type="ECO:0000256" key="11">
    <source>
        <dbReference type="SAM" id="Phobius"/>
    </source>
</evidence>
<evidence type="ECO:0000256" key="8">
    <source>
        <dbReference type="ARBA" id="ARBA00024176"/>
    </source>
</evidence>
<evidence type="ECO:0000256" key="9">
    <source>
        <dbReference type="ARBA" id="ARBA00024189"/>
    </source>
</evidence>
<evidence type="ECO:0000256" key="7">
    <source>
        <dbReference type="ARBA" id="ARBA00023228"/>
    </source>
</evidence>
<dbReference type="OMA" id="TLHYLWD"/>
<name>B3RNI7_TRIAD</name>
<dbReference type="Proteomes" id="UP000009022">
    <property type="component" value="Unassembled WGS sequence"/>
</dbReference>
<feature type="transmembrane region" description="Helical" evidence="11">
    <location>
        <begin position="365"/>
        <end position="391"/>
    </location>
</feature>
<feature type="chain" id="PRO_5002796790" description="Lysosomal protein NCU-G1" evidence="12">
    <location>
        <begin position="27"/>
        <end position="410"/>
    </location>
</feature>
<keyword evidence="5 11" id="KW-0472">Membrane</keyword>
<dbReference type="FunCoup" id="B3RNI7">
    <property type="interactions" value="609"/>
</dbReference>
<dbReference type="RefSeq" id="XP_002109294.1">
    <property type="nucleotide sequence ID" value="XM_002109258.1"/>
</dbReference>
<evidence type="ECO:0000256" key="6">
    <source>
        <dbReference type="ARBA" id="ARBA00023180"/>
    </source>
</evidence>
<evidence type="ECO:0000256" key="2">
    <source>
        <dbReference type="ARBA" id="ARBA00022692"/>
    </source>
</evidence>
<dbReference type="GO" id="GO:0005764">
    <property type="term" value="C:lysosome"/>
    <property type="evidence" value="ECO:0000318"/>
    <property type="project" value="GO_Central"/>
</dbReference>
<dbReference type="PROSITE" id="PS51257">
    <property type="entry name" value="PROKAR_LIPOPROTEIN"/>
    <property type="match status" value="1"/>
</dbReference>
<dbReference type="CTD" id="6751078"/>
<dbReference type="InParanoid" id="B3RNI7"/>
<proteinExistence type="inferred from homology"/>
<dbReference type="GeneID" id="6751078"/>
<comment type="subunit">
    <text evidence="10">Interacts (via lumenal domain) with lysosomal protein MFSD1; the interaction starts while both proteins are still in the endoplasmic reticulum and is required for stabilization of MFSD1 in lysosomes but has no direct effect on its targeting to lysosomes or transporter activity.</text>
</comment>
<evidence type="ECO:0000256" key="3">
    <source>
        <dbReference type="ARBA" id="ARBA00022729"/>
    </source>
</evidence>
<accession>B3RNI7</accession>
<keyword evidence="4 11" id="KW-1133">Transmembrane helix</keyword>
<evidence type="ECO:0000256" key="1">
    <source>
        <dbReference type="ARBA" id="ARBA00010599"/>
    </source>
</evidence>
<evidence type="ECO:0000256" key="4">
    <source>
        <dbReference type="ARBA" id="ARBA00022989"/>
    </source>
</evidence>
<dbReference type="InterPro" id="IPR029382">
    <property type="entry name" value="NCU-G1"/>
</dbReference>
<keyword evidence="2 11" id="KW-0812">Transmembrane</keyword>
<organism evidence="13 14">
    <name type="scientific">Trichoplax adhaerens</name>
    <name type="common">Trichoplax reptans</name>
    <dbReference type="NCBI Taxonomy" id="10228"/>
    <lineage>
        <taxon>Eukaryota</taxon>
        <taxon>Metazoa</taxon>
        <taxon>Placozoa</taxon>
        <taxon>Uniplacotomia</taxon>
        <taxon>Trichoplacea</taxon>
        <taxon>Trichoplacidae</taxon>
        <taxon>Trichoplax</taxon>
    </lineage>
</organism>
<evidence type="ECO:0000313" key="13">
    <source>
        <dbReference type="EMBL" id="EDV27460.1"/>
    </source>
</evidence>
<dbReference type="PANTHER" id="PTHR31981">
    <property type="entry name" value="GLYCOSYLATED LYSOSOMAL MEMBRANE PROTEIN"/>
    <property type="match status" value="1"/>
</dbReference>
<comment type="similarity">
    <text evidence="1">Belongs to the GLMP family.</text>
</comment>
<evidence type="ECO:0000256" key="12">
    <source>
        <dbReference type="SAM" id="SignalP"/>
    </source>
</evidence>
<dbReference type="GO" id="GO:0005765">
    <property type="term" value="C:lysosomal membrane"/>
    <property type="evidence" value="ECO:0007669"/>
    <property type="project" value="UniProtKB-SubCell"/>
</dbReference>
<dbReference type="eggNOG" id="ENOG502QSBM">
    <property type="taxonomic scope" value="Eukaryota"/>
</dbReference>
<sequence length="410" mass="46026">MENRTNSAQWIIPFLFLACSIQFVCGKQSTRQISMEYNPGCPKEICSTSTGNTSINLIHVMAKNPYNNGHDIHYVWSTIGSPAVLIAYTVKSTEIKIDWAKFISDNPANSITFDPEPFYTSGMQLTHLIEFVDVNDTARLNSSAEIHMYPFHDMLWDSTSWVNSEKSDGRVNFTTEYGTNTNGSILLSFDAGKSKERISRLPFLMITSNSSAVDLALHNLSTISNHSRFGLEMMFVNSYTQKPSKFKSYRSIDDEYCPAVFTMIDVNLYGEDASNGSYCQFRPVCYVNPHRALSGQKEVQYYEFVQASILPHGILTAFYGEQDINIYGMNITFGQKKDGFYVATQFTSWTSTFGFGIPPVEKLSLAIIMIISVGLGAPVVLLIFGGIGVFIKARRKQYSRLESVKQDIIT</sequence>
<feature type="signal peptide" evidence="12">
    <location>
        <begin position="1"/>
        <end position="26"/>
    </location>
</feature>
<dbReference type="PANTHER" id="PTHR31981:SF1">
    <property type="entry name" value="GLYCOSYLATED LYSOSOMAL MEMBRANE PROTEIN"/>
    <property type="match status" value="1"/>
</dbReference>
<dbReference type="EMBL" id="DS985242">
    <property type="protein sequence ID" value="EDV27460.1"/>
    <property type="molecule type" value="Genomic_DNA"/>
</dbReference>
<comment type="subcellular location">
    <subcellularLocation>
        <location evidence="9">Lysosome membrane</location>
        <topology evidence="9">Single-pass type I membrane protein</topology>
        <orientation evidence="9">Lumenal side</orientation>
    </subcellularLocation>
</comment>
<dbReference type="PhylomeDB" id="B3RNI7"/>